<dbReference type="EMBL" id="REGN01013062">
    <property type="protein sequence ID" value="RMZ94421.1"/>
    <property type="molecule type" value="Genomic_DNA"/>
</dbReference>
<reference evidence="1 2" key="1">
    <citation type="journal article" date="2018" name="Sci. Rep.">
        <title>Genomic signatures of local adaptation to the degree of environmental predictability in rotifers.</title>
        <authorList>
            <person name="Franch-Gras L."/>
            <person name="Hahn C."/>
            <person name="Garcia-Roger E.M."/>
            <person name="Carmona M.J."/>
            <person name="Serra M."/>
            <person name="Gomez A."/>
        </authorList>
    </citation>
    <scope>NUCLEOTIDE SEQUENCE [LARGE SCALE GENOMIC DNA]</scope>
    <source>
        <strain evidence="1">HYR1</strain>
    </source>
</reference>
<gene>
    <name evidence="1" type="ORF">BpHYR1_019932</name>
</gene>
<proteinExistence type="predicted"/>
<dbReference type="AlphaFoldDB" id="A0A3M7P5L5"/>
<organism evidence="1 2">
    <name type="scientific">Brachionus plicatilis</name>
    <name type="common">Marine rotifer</name>
    <name type="synonym">Brachionus muelleri</name>
    <dbReference type="NCBI Taxonomy" id="10195"/>
    <lineage>
        <taxon>Eukaryota</taxon>
        <taxon>Metazoa</taxon>
        <taxon>Spiralia</taxon>
        <taxon>Gnathifera</taxon>
        <taxon>Rotifera</taxon>
        <taxon>Eurotatoria</taxon>
        <taxon>Monogononta</taxon>
        <taxon>Pseudotrocha</taxon>
        <taxon>Ploima</taxon>
        <taxon>Brachionidae</taxon>
        <taxon>Brachionus</taxon>
    </lineage>
</organism>
<protein>
    <submittedName>
        <fullName evidence="1">Uncharacterized protein</fullName>
    </submittedName>
</protein>
<name>A0A3M7P5L5_BRAPC</name>
<accession>A0A3M7P5L5</accession>
<keyword evidence="2" id="KW-1185">Reference proteome</keyword>
<evidence type="ECO:0000313" key="2">
    <source>
        <dbReference type="Proteomes" id="UP000276133"/>
    </source>
</evidence>
<dbReference type="Proteomes" id="UP000276133">
    <property type="component" value="Unassembled WGS sequence"/>
</dbReference>
<sequence>MGKCSSLFPGEALTDQDIIEIVHKNNRNCDDEVVVIDQEPVSILTSVT</sequence>
<evidence type="ECO:0000313" key="1">
    <source>
        <dbReference type="EMBL" id="RMZ94421.1"/>
    </source>
</evidence>
<comment type="caution">
    <text evidence="1">The sequence shown here is derived from an EMBL/GenBank/DDBJ whole genome shotgun (WGS) entry which is preliminary data.</text>
</comment>